<sequence>MSHLMIVPSIRLSTPRSSPIPAPLQHLALDPFNPVGTNTQDWLHKLSQAGPHLQSIRIFGPMITSLGWEDEFSDAFLRCLQNMPCLRYLSLCSVDALDVETISRVLERVPQIVALDADFGVSQDKLLRLLTPPMSQDLKNEFPWHPLEKSVPAPTLLPNLDTLVLEIGAQPIPPPVMGTFLTSRRNPEWCLNSRARPLRKLVLYSRKEEWISNAQPMMIPIRKYMDGTFGRGLEFGRNFRPETGRSRWMERDPYAAKCSVVRISI</sequence>
<evidence type="ECO:0000313" key="1">
    <source>
        <dbReference type="EMBL" id="TEB24766.1"/>
    </source>
</evidence>
<dbReference type="AlphaFoldDB" id="A0A4Y7SSC7"/>
<gene>
    <name evidence="1" type="ORF">FA13DRAFT_1738936</name>
</gene>
<keyword evidence="2" id="KW-1185">Reference proteome</keyword>
<dbReference type="Proteomes" id="UP000298030">
    <property type="component" value="Unassembled WGS sequence"/>
</dbReference>
<reference evidence="1 2" key="1">
    <citation type="journal article" date="2019" name="Nat. Ecol. Evol.">
        <title>Megaphylogeny resolves global patterns of mushroom evolution.</title>
        <authorList>
            <person name="Varga T."/>
            <person name="Krizsan K."/>
            <person name="Foldi C."/>
            <person name="Dima B."/>
            <person name="Sanchez-Garcia M."/>
            <person name="Sanchez-Ramirez S."/>
            <person name="Szollosi G.J."/>
            <person name="Szarkandi J.G."/>
            <person name="Papp V."/>
            <person name="Albert L."/>
            <person name="Andreopoulos W."/>
            <person name="Angelini C."/>
            <person name="Antonin V."/>
            <person name="Barry K.W."/>
            <person name="Bougher N.L."/>
            <person name="Buchanan P."/>
            <person name="Buyck B."/>
            <person name="Bense V."/>
            <person name="Catcheside P."/>
            <person name="Chovatia M."/>
            <person name="Cooper J."/>
            <person name="Damon W."/>
            <person name="Desjardin D."/>
            <person name="Finy P."/>
            <person name="Geml J."/>
            <person name="Haridas S."/>
            <person name="Hughes K."/>
            <person name="Justo A."/>
            <person name="Karasinski D."/>
            <person name="Kautmanova I."/>
            <person name="Kiss B."/>
            <person name="Kocsube S."/>
            <person name="Kotiranta H."/>
            <person name="LaButti K.M."/>
            <person name="Lechner B.E."/>
            <person name="Liimatainen K."/>
            <person name="Lipzen A."/>
            <person name="Lukacs Z."/>
            <person name="Mihaltcheva S."/>
            <person name="Morgado L.N."/>
            <person name="Niskanen T."/>
            <person name="Noordeloos M.E."/>
            <person name="Ohm R.A."/>
            <person name="Ortiz-Santana B."/>
            <person name="Ovrebo C."/>
            <person name="Racz N."/>
            <person name="Riley R."/>
            <person name="Savchenko A."/>
            <person name="Shiryaev A."/>
            <person name="Soop K."/>
            <person name="Spirin V."/>
            <person name="Szebenyi C."/>
            <person name="Tomsovsky M."/>
            <person name="Tulloss R.E."/>
            <person name="Uehling J."/>
            <person name="Grigoriev I.V."/>
            <person name="Vagvolgyi C."/>
            <person name="Papp T."/>
            <person name="Martin F.M."/>
            <person name="Miettinen O."/>
            <person name="Hibbett D.S."/>
            <person name="Nagy L.G."/>
        </authorList>
    </citation>
    <scope>NUCLEOTIDE SEQUENCE [LARGE SCALE GENOMIC DNA]</scope>
    <source>
        <strain evidence="1 2">FP101781</strain>
    </source>
</reference>
<proteinExistence type="predicted"/>
<evidence type="ECO:0008006" key="3">
    <source>
        <dbReference type="Google" id="ProtNLM"/>
    </source>
</evidence>
<comment type="caution">
    <text evidence="1">The sequence shown here is derived from an EMBL/GenBank/DDBJ whole genome shotgun (WGS) entry which is preliminary data.</text>
</comment>
<organism evidence="1 2">
    <name type="scientific">Coprinellus micaceus</name>
    <name type="common">Glistening ink-cap mushroom</name>
    <name type="synonym">Coprinus micaceus</name>
    <dbReference type="NCBI Taxonomy" id="71717"/>
    <lineage>
        <taxon>Eukaryota</taxon>
        <taxon>Fungi</taxon>
        <taxon>Dikarya</taxon>
        <taxon>Basidiomycota</taxon>
        <taxon>Agaricomycotina</taxon>
        <taxon>Agaricomycetes</taxon>
        <taxon>Agaricomycetidae</taxon>
        <taxon>Agaricales</taxon>
        <taxon>Agaricineae</taxon>
        <taxon>Psathyrellaceae</taxon>
        <taxon>Coprinellus</taxon>
    </lineage>
</organism>
<accession>A0A4Y7SSC7</accession>
<dbReference type="EMBL" id="QPFP01000063">
    <property type="protein sequence ID" value="TEB24766.1"/>
    <property type="molecule type" value="Genomic_DNA"/>
</dbReference>
<name>A0A4Y7SSC7_COPMI</name>
<protein>
    <recommendedName>
        <fullName evidence="3">F-box domain-containing protein</fullName>
    </recommendedName>
</protein>
<evidence type="ECO:0000313" key="2">
    <source>
        <dbReference type="Proteomes" id="UP000298030"/>
    </source>
</evidence>